<evidence type="ECO:0000313" key="3">
    <source>
        <dbReference type="Proteomes" id="UP001280121"/>
    </source>
</evidence>
<reference evidence="2" key="1">
    <citation type="journal article" date="2023" name="Plant J.">
        <title>Genome sequences and population genomics provide insights into the demographic history, inbreeding, and mutation load of two 'living fossil' tree species of Dipteronia.</title>
        <authorList>
            <person name="Feng Y."/>
            <person name="Comes H.P."/>
            <person name="Chen J."/>
            <person name="Zhu S."/>
            <person name="Lu R."/>
            <person name="Zhang X."/>
            <person name="Li P."/>
            <person name="Qiu J."/>
            <person name="Olsen K.M."/>
            <person name="Qiu Y."/>
        </authorList>
    </citation>
    <scope>NUCLEOTIDE SEQUENCE</scope>
    <source>
        <strain evidence="2">KIB01</strain>
    </source>
</reference>
<dbReference type="AlphaFoldDB" id="A0AAD9U9J3"/>
<proteinExistence type="predicted"/>
<organism evidence="2 3">
    <name type="scientific">Dipteronia dyeriana</name>
    <dbReference type="NCBI Taxonomy" id="168575"/>
    <lineage>
        <taxon>Eukaryota</taxon>
        <taxon>Viridiplantae</taxon>
        <taxon>Streptophyta</taxon>
        <taxon>Embryophyta</taxon>
        <taxon>Tracheophyta</taxon>
        <taxon>Spermatophyta</taxon>
        <taxon>Magnoliopsida</taxon>
        <taxon>eudicotyledons</taxon>
        <taxon>Gunneridae</taxon>
        <taxon>Pentapetalae</taxon>
        <taxon>rosids</taxon>
        <taxon>malvids</taxon>
        <taxon>Sapindales</taxon>
        <taxon>Sapindaceae</taxon>
        <taxon>Hippocastanoideae</taxon>
        <taxon>Acereae</taxon>
        <taxon>Dipteronia</taxon>
    </lineage>
</organism>
<dbReference type="InterPro" id="IPR026960">
    <property type="entry name" value="RVT-Znf"/>
</dbReference>
<name>A0AAD9U9J3_9ROSI</name>
<dbReference type="EMBL" id="JANJYI010000005">
    <property type="protein sequence ID" value="KAK2649870.1"/>
    <property type="molecule type" value="Genomic_DNA"/>
</dbReference>
<gene>
    <name evidence="2" type="ORF">Ddye_017359</name>
</gene>
<comment type="caution">
    <text evidence="2">The sequence shown here is derived from an EMBL/GenBank/DDBJ whole genome shotgun (WGS) entry which is preliminary data.</text>
</comment>
<sequence length="267" mass="31678">MERRFGFMVIDGFQEVMFHSLYHPQHMDGNNTVDQLKLTNGDWNIQKIKRIFVQSDVDGILQIPAGIGNLEDKRVWSHDKSGIFTVKSGYWVGRKLGKDQERDSSSNRSDWWKYLWHLEIPQKIKNFIWKVCYDWIPTYGNLRKRGIDCDEICKACDSEGESTIHALWDCPILKYAREWWLPPGKLGNCKFNYVLDLFGFYSKRLSKIEMELFCVIIWKIWCCRNDRIHNGNCLDVNEVVWWSRNFIDERRLVGCNKIGLVVNDERK</sequence>
<protein>
    <recommendedName>
        <fullName evidence="1">Reverse transcriptase zinc-binding domain-containing protein</fullName>
    </recommendedName>
</protein>
<accession>A0AAD9U9J3</accession>
<evidence type="ECO:0000259" key="1">
    <source>
        <dbReference type="Pfam" id="PF13966"/>
    </source>
</evidence>
<dbReference type="Pfam" id="PF13966">
    <property type="entry name" value="zf-RVT"/>
    <property type="match status" value="1"/>
</dbReference>
<keyword evidence="3" id="KW-1185">Reference proteome</keyword>
<evidence type="ECO:0000313" key="2">
    <source>
        <dbReference type="EMBL" id="KAK2649870.1"/>
    </source>
</evidence>
<dbReference type="Proteomes" id="UP001280121">
    <property type="component" value="Unassembled WGS sequence"/>
</dbReference>
<feature type="domain" description="Reverse transcriptase zinc-binding" evidence="1">
    <location>
        <begin position="105"/>
        <end position="174"/>
    </location>
</feature>